<dbReference type="InterPro" id="IPR000719">
    <property type="entry name" value="Prot_kinase_dom"/>
</dbReference>
<dbReference type="PANTHER" id="PTHR24362:SF309">
    <property type="entry name" value="PROTEIN KINASE DOMAIN-CONTAINING PROTEIN"/>
    <property type="match status" value="1"/>
</dbReference>
<dbReference type="InterPro" id="IPR001245">
    <property type="entry name" value="Ser-Thr/Tyr_kinase_cat_dom"/>
</dbReference>
<comment type="caution">
    <text evidence="3">The sequence shown here is derived from an EMBL/GenBank/DDBJ whole genome shotgun (WGS) entry which is preliminary data.</text>
</comment>
<sequence>MWKSIFIIQNSTLHFTSFTASLREPRSMNHHLGTSKESLPRFAVIQEADITAESVIFLQEADHSPFVLTTSSPQSYSTLTLVACTVNRTYPLIGSFSEIDFPKSSSLSADVVISSLTLMSSEVVGSNGLASSTSSHQSHLSLSASLLSCELLNLTSSPSQTTRQSQIVTKQKLAQCHFSSVDNALYGTAISRIDHSSSALCLNTSIVNCLNVNNELTTINENKTITGPTDRYAFNAQSGSFLFSLCNLTTNTPTQETSLIYFSNFTGTLEINGCSFTSKVGATRATSVNVEAITGTFPKITLISSNFTYSQNDNTPNDETQIKTVRPLQLNVINCLFTTPAEDVYSNTRAIRNIEATTYVQIAHCRFLRQSTSGSGGAVAYHNGVHLIHIFDTLFEANKAANEGGSLTLYTAHHKCFRCIFKDCSAGKLGGAIKLYWPYHSYHEDCAFINNTANQTDNLNNLASYRGNDIQIRTNTANAVSTANTIGCTSTSALPRIAYYDNTLQNGVHPQQEIILPLPSAGKGAASLILHVQIGAKGNECSEASPCSTIDTAFGKVGAAFTLIELGLGMFTDSSRTTDKSFELQGRGFISNDTKPTTFTTGGITSTGNITLSAMNIKPATPSTTLLTMTAGQTRLSHVELEDITNHDAYLFSFTGGNAAVRCSTFASMTLKSTAVMSFSGSTTVSFNHCWFYNLVRQSGSGGTCMDSSSTSTIAIDRSDFTNCSSSGRAGCCDFVGSSTSKVTQSLLIFINNSALIQTGGKGNDVFMTGFTTQPSINTNCRSNSTKPHIGQESGTTVTPKNMFFPDLSFSSKGMPHPVAYRIEQGTPLSYFSSFNDILDQCEGTGATIQIQVSGSPWHLTNPHDFNNKKIRIRSLPILCTPQTTEPLFRLRNGGSLNIWQCQFNLNHVIDMPFVKVEDSSSAFSLGEGTLHLTSLSQTRPLFVVKDGSFYFGEVSISKSGPYSQTGCSLIENTGGFITLKDMKFHSFITSSNGSVLNSVGGSVRIYYPMFELCEAKNGGALYVELNGSRNITAIHVASAKSGTTFHSCVAVGDGTSENPTGKGGAIYVKGTSTSSQPIAFYTTNSDDARFEKNRAAEGNDLYVEKSLFESVPTQDLPKFRGGSLSDQHHVVIEGRELANEEEIGISVPFPIISVNGSVVEPTTGVSGSDTENCKWTSSYCSTVRYGIRFLTQKYKNNTLMPMNIKYLWNMTYHEYDIVVASQDITVTGTTTSNQKTSTITRTLVKTNETAAKKPFLFTIEEKAVMTVSNIDYIAPSKHGLFDLTATGESVALDNLAIISEGGVEHIQSMIRTSTGPVSINDCIFNSSSETSAVYSLPVVSLSATDKPFTFDSTSFMSLSMKSSSVIEIETEGEISVKSVKFTNCVRTNTPNGSLVHIKTTGIETKVTPARWAGSFNDSTLLEHFSGLDKGKTETDMWQTTPLLFYLLPSPASAIRMSSSSDQATTHPKCGTTRLPCLTLQSGISSVDTHLQSVLEMATDGSIVESVARTSSLEIKSTSSTKRTITLNDAASFVMNGASKVLLFNTIQFLVDSSCTSPTLFVVQLGTVSLKTCLIGSDSKVSLPATTTKVFEVHNGATLALEASTLQRLSFGSEEAGTLVHLCTGSTFIRDNDSVFSEIESKGKGTIIYVEASSLSTVAGNTSFAPFKSQLPLPTGRLFTTSEKAQFFGKEGSNEWSLLYYWYPHTVSHLTLDVKEDGQDHVNCGISQLPCQTLVHGWSKLKVSGTTLQLSRSDTINTTLTTKFSVLTLTTGSIMSNADQSIFVGTEGSLVVSTNDHTLILQNQKFILESPRSTSAFSISAGSLTINSCFFGEQGTVTTFEASTLIAQSGGNLKLTSCSFTDIVSTGNGSVLNALVPAGKSLIVVDGSVSGCSTTGNGGALHVTLHETGRFEMTGTTGMSFSNCEALVDSSKPENTTGLGQAVHILVKDTASVFTLSKVLFSSTSQPAAEPFLFVQAPSLASSITSTSMAFLSAPFSESDLAKYEGFEDTNLTVRHPLVLFLLDVATGYLKSTGNDSLRCGLDLSPCQTVTRLTSRLLEDSTATGVPQFKILIVDSGLFNSSLVIGQYSLDVEKSAHTASLHMNNGHFSIPSTSTSGLLSVKSLELKWNATPTKILDLAGGQASIDSCSIACTPTTDTFSSATLFSVTDGVLTITSLSLDMQEKKVSSVVALNGGAVVLSDCTFEKGKLQASLIDGTGSITLPAGTFTSLVDSSDTQAHAISSIVTSDQTVSIGSSSMTTSFTSCSSSGNGGALHVKVSGTGSLSVTHTSFSLCSSSENGGAVSLDLSSMGSNQFTFTSVGFGSLGANSNGLSKKGQNVFVVLAQAQIPSLLTSDKWTGSYLSSPANSVAFTESEKNLIAFSAQSDTRWSLLHVLFAYASGDVFVDSSNGESNAICGQSVLPCSSLSQGYSNLVGSSVKVRSSIDLDNSITSKAGSTSIASNDASIRSVSVLSGKGITISTGTVTFSSLKFILTASGIASPVWTVNGGVLNVGSTVTITNPLSSAEHVSNVILVSSGTLSVTSLVLDFTTKLSLKGSSLISQSGGIITWNNVSTSSVSSVLDGSASGTTIHSSIGSGSSLTIGSSSTTTSFTSCSSSGNGGALHVKVSGTGSLSVTHTSFSLCSSSENGGAIFVDLSSLTASQIATSQPTLSHLSFGVVTQPNNLNQCGSTQFGRDVFVSMGIHNLDSVNLPNWSGSYFTRASGNTTVFDTFERDSIVLENENEHASILYLVNKCEGSELSVKTGGVDHSRCGHVLLPCSSLPHSYSVAKGVTETVVVGSALPLSKTITTIEKSTIIRSEDLSTQTITVDVSCGFILAKGTLQFSSLALISSGSQSRVLSLITVSESATLSINSCAVSGFVSSTSGSIISGTIKSTLSISKTNFTSCSSSQNGGVLSIALADASGKIALNEVLFTSCDCAIEKVGRCVYLSKPTFGSGDVVMKALTFQTSVQTDSHEVYISGASLISLNTHDSWQSTIPPELSLDTESMEEVWGSDTGIEHGNGPFSYFLYPHLTGNVAVNTLFWDHIHCGSNYLPCASLERGVLSLKEQSKVVLLKTAVPLKTSITPLQASQTIDGDSSLQIVTVSLLGQFSLPNSRELRLKSLQFVFSSTEAPTQSLLKVDGGSLTVSSCRFGSADSTIPTTLCTVSNGLISFDDLCSIQTNSVARSKPLFVLSGGQTQLASTTLPISTLTSTASEFDISQSAILILKSLTLNFQTQSVTSFVRLNQGTVELTDSVISNGTMLSSFIQGNGNVSISGTTFSNLSVSQSSNSGIHPIKLTIDSQQTVTIGCSGKDTSFTSCSSNSDGGALNLKVNRGTLSLIAVSFVSCSSTGKGGAIFLDTPSAPTIQMSSCYFASNKAADVNDVFADDGWRSILSNDTIVDCFSDSNFHHLVIGNKPDNDLIPLSVLGVDTSSQDSEDCRLPLISCRTVSKSLSFCVQKEKDDVTLASRIIEMEEGEYQEAVLEVNDKRVTIRGKAKKTVTLSSAPSSNSLVVVTSGSATLRSLTLKSKNPSSAVSFLQLGTGSLLLDTVLFDGKGASLASPLIESTHAGSLSLIMAIVKNITFADHPLIQANCSVFVSNSLFEEIERQSGQGSVLEAILCQTYGVTMEHTIFEACSVAGNEDWIVLSGQNGATFKPNSWTGTFSLTHNWDTVRVIEEADAWEYLETYNPYSLVYSFYPRPSNTSIIVSTTPSTQDHPLCGSTELPCHSIESGVGLSGIRVVNIKTSATISSAFTMNGDPLTIAPLKLSATLKFASIGQIVNNAFDEPDALAINSLTLDMSDSQLTSENGAISIECGAVDLQNTTFSSSTPLKCMLVKVTGGWVTFNRISFSISTFVHPTPLVFSKPVSVVFTDVSFSSNIMSTLISLSETEFTMRSSSFETPNVDEAHTDLCEWESGLITLTDCQSHIYSTSFTSLEQGALLISGGNLTLHSVKFEDNSALNATFPSVHHNIQCTDNARITQKAADSNNEDASLWISVDSTGCTVFDGTKEIQAPFFIPTLKSGLSTKKSTKTSVSFNVSIVGEKMIPCGLSLEVFSVAPTRKNAQESVDLPISSLNFSKWTETVIQLNLSSSTLSALPVASAWHGRLVYGNGQYTDSFVIKQSTSDERKSQLRQAMKTILPIILGVIGVLFLLFLLIAIFICRRRKQKNKTKEKLLSTELDQYQFDEIKFEEPVWQNDGSTVFNEFDHHKSEDPTQSKTKVAKGDLFGNPDLDHEEIPTAEVIALNCGPHLVETETKRLDTLYNRLHGSNKMTLKSEPTLKHVIRGLQGLQHINPQADIFARLSPYMITVSDSGEIQIITPGKGRSTQDLISYTAKVLDEKPHEGKRWESPEVAEGKTPINLEKASVFSLGLILWEIETGNIPFSELDAINASRQIVAGSHPKMEAVVTKSVAELITTCLAYEPSERPTLKELDAALGVLPTTVAPHTEANQEHPQLLELPPPPQ</sequence>
<evidence type="ECO:0000256" key="1">
    <source>
        <dbReference type="SAM" id="Phobius"/>
    </source>
</evidence>
<keyword evidence="4" id="KW-1185">Reference proteome</keyword>
<keyword evidence="1" id="KW-1133">Transmembrane helix</keyword>
<accession>A0ABQ9Y638</accession>
<reference evidence="3 4" key="1">
    <citation type="journal article" date="2022" name="bioRxiv">
        <title>Genomics of Preaxostyla Flagellates Illuminates Evolutionary Transitions and the Path Towards Mitochondrial Loss.</title>
        <authorList>
            <person name="Novak L.V.F."/>
            <person name="Treitli S.C."/>
            <person name="Pyrih J."/>
            <person name="Halakuc P."/>
            <person name="Pipaliya S.V."/>
            <person name="Vacek V."/>
            <person name="Brzon O."/>
            <person name="Soukal P."/>
            <person name="Eme L."/>
            <person name="Dacks J.B."/>
            <person name="Karnkowska A."/>
            <person name="Elias M."/>
            <person name="Hampl V."/>
        </authorList>
    </citation>
    <scope>NUCLEOTIDE SEQUENCE [LARGE SCALE GENOMIC DNA]</scope>
    <source>
        <strain evidence="3">NAU3</strain>
        <tissue evidence="3">Gut</tissue>
    </source>
</reference>
<dbReference type="PROSITE" id="PS50011">
    <property type="entry name" value="PROTEIN_KINASE_DOM"/>
    <property type="match status" value="1"/>
</dbReference>
<protein>
    <recommendedName>
        <fullName evidence="2">Protein kinase domain-containing protein</fullName>
    </recommendedName>
</protein>
<dbReference type="InterPro" id="IPR011009">
    <property type="entry name" value="Kinase-like_dom_sf"/>
</dbReference>
<proteinExistence type="predicted"/>
<feature type="domain" description="Protein kinase" evidence="2">
    <location>
        <begin position="4108"/>
        <end position="4462"/>
    </location>
</feature>
<dbReference type="SUPFAM" id="SSF51126">
    <property type="entry name" value="Pectin lyase-like"/>
    <property type="match status" value="1"/>
</dbReference>
<evidence type="ECO:0000313" key="4">
    <source>
        <dbReference type="Proteomes" id="UP001281761"/>
    </source>
</evidence>
<dbReference type="Proteomes" id="UP001281761">
    <property type="component" value="Unassembled WGS sequence"/>
</dbReference>
<dbReference type="PANTHER" id="PTHR24362">
    <property type="entry name" value="SERINE/THREONINE-PROTEIN KINASE NEK"/>
    <property type="match status" value="1"/>
</dbReference>
<feature type="transmembrane region" description="Helical" evidence="1">
    <location>
        <begin position="4144"/>
        <end position="4167"/>
    </location>
</feature>
<organism evidence="3 4">
    <name type="scientific">Blattamonas nauphoetae</name>
    <dbReference type="NCBI Taxonomy" id="2049346"/>
    <lineage>
        <taxon>Eukaryota</taxon>
        <taxon>Metamonada</taxon>
        <taxon>Preaxostyla</taxon>
        <taxon>Oxymonadida</taxon>
        <taxon>Blattamonas</taxon>
    </lineage>
</organism>
<evidence type="ECO:0000259" key="2">
    <source>
        <dbReference type="PROSITE" id="PS50011"/>
    </source>
</evidence>
<evidence type="ECO:0000313" key="3">
    <source>
        <dbReference type="EMBL" id="KAK2959191.1"/>
    </source>
</evidence>
<keyword evidence="1" id="KW-0472">Membrane</keyword>
<dbReference type="SUPFAM" id="SSF56112">
    <property type="entry name" value="Protein kinase-like (PK-like)"/>
    <property type="match status" value="1"/>
</dbReference>
<dbReference type="Pfam" id="PF07714">
    <property type="entry name" value="PK_Tyr_Ser-Thr"/>
    <property type="match status" value="1"/>
</dbReference>
<dbReference type="EMBL" id="JARBJD010000031">
    <property type="protein sequence ID" value="KAK2959191.1"/>
    <property type="molecule type" value="Genomic_DNA"/>
</dbReference>
<keyword evidence="1" id="KW-0812">Transmembrane</keyword>
<dbReference type="Gene3D" id="1.10.510.10">
    <property type="entry name" value="Transferase(Phosphotransferase) domain 1"/>
    <property type="match status" value="1"/>
</dbReference>
<dbReference type="InterPro" id="IPR011050">
    <property type="entry name" value="Pectin_lyase_fold/virulence"/>
</dbReference>
<name>A0ABQ9Y638_9EUKA</name>
<gene>
    <name evidence="3" type="ORF">BLNAU_5749</name>
</gene>